<sequence>MGLVGYGTVGTGGEQSVRGKVMRKKPASQRQADRGIEVVGWDGRQAEGRVWKCRTNPRSGNDNVNVQVLLQRL</sequence>
<evidence type="ECO:0000313" key="3">
    <source>
        <dbReference type="Proteomes" id="UP001286313"/>
    </source>
</evidence>
<reference evidence="2" key="1">
    <citation type="submission" date="2023-10" db="EMBL/GenBank/DDBJ databases">
        <title>Genome assemblies of two species of porcelain crab, Petrolisthes cinctipes and Petrolisthes manimaculis (Anomura: Porcellanidae).</title>
        <authorList>
            <person name="Angst P."/>
        </authorList>
    </citation>
    <scope>NUCLEOTIDE SEQUENCE</scope>
    <source>
        <strain evidence="2">PB745_01</strain>
        <tissue evidence="2">Gill</tissue>
    </source>
</reference>
<gene>
    <name evidence="2" type="ORF">Pcinc_040385</name>
</gene>
<dbReference type="Proteomes" id="UP001286313">
    <property type="component" value="Unassembled WGS sequence"/>
</dbReference>
<accession>A0AAE1BQE5</accession>
<proteinExistence type="predicted"/>
<feature type="region of interest" description="Disordered" evidence="1">
    <location>
        <begin position="1"/>
        <end position="34"/>
    </location>
</feature>
<evidence type="ECO:0000313" key="2">
    <source>
        <dbReference type="EMBL" id="KAK3853060.1"/>
    </source>
</evidence>
<comment type="caution">
    <text evidence="2">The sequence shown here is derived from an EMBL/GenBank/DDBJ whole genome shotgun (WGS) entry which is preliminary data.</text>
</comment>
<keyword evidence="3" id="KW-1185">Reference proteome</keyword>
<feature type="compositionally biased region" description="Gly residues" evidence="1">
    <location>
        <begin position="1"/>
        <end position="13"/>
    </location>
</feature>
<protein>
    <submittedName>
        <fullName evidence="2">Uncharacterized protein</fullName>
    </submittedName>
</protein>
<organism evidence="2 3">
    <name type="scientific">Petrolisthes cinctipes</name>
    <name type="common">Flat porcelain crab</name>
    <dbReference type="NCBI Taxonomy" id="88211"/>
    <lineage>
        <taxon>Eukaryota</taxon>
        <taxon>Metazoa</taxon>
        <taxon>Ecdysozoa</taxon>
        <taxon>Arthropoda</taxon>
        <taxon>Crustacea</taxon>
        <taxon>Multicrustacea</taxon>
        <taxon>Malacostraca</taxon>
        <taxon>Eumalacostraca</taxon>
        <taxon>Eucarida</taxon>
        <taxon>Decapoda</taxon>
        <taxon>Pleocyemata</taxon>
        <taxon>Anomura</taxon>
        <taxon>Galatheoidea</taxon>
        <taxon>Porcellanidae</taxon>
        <taxon>Petrolisthes</taxon>
    </lineage>
</organism>
<dbReference type="EMBL" id="JAWQEG010007116">
    <property type="protein sequence ID" value="KAK3853060.1"/>
    <property type="molecule type" value="Genomic_DNA"/>
</dbReference>
<evidence type="ECO:0000256" key="1">
    <source>
        <dbReference type="SAM" id="MobiDB-lite"/>
    </source>
</evidence>
<dbReference type="AlphaFoldDB" id="A0AAE1BQE5"/>
<name>A0AAE1BQE5_PETCI</name>